<keyword evidence="2 5" id="KW-0812">Transmembrane</keyword>
<evidence type="ECO:0000256" key="3">
    <source>
        <dbReference type="ARBA" id="ARBA00022989"/>
    </source>
</evidence>
<dbReference type="AlphaFoldDB" id="A0A0U1NMV6"/>
<comment type="subcellular location">
    <subcellularLocation>
        <location evidence="1">Membrane</location>
        <topology evidence="1">Multi-pass membrane protein</topology>
    </subcellularLocation>
</comment>
<dbReference type="STRING" id="282199.GCA_001049735_02141"/>
<protein>
    <recommendedName>
        <fullName evidence="8">DoxX</fullName>
    </recommendedName>
</protein>
<proteinExistence type="predicted"/>
<evidence type="ECO:0000313" key="6">
    <source>
        <dbReference type="EMBL" id="CRK76085.1"/>
    </source>
</evidence>
<dbReference type="InterPro" id="IPR016944">
    <property type="entry name" value="UCP030066"/>
</dbReference>
<keyword evidence="7" id="KW-1185">Reference proteome</keyword>
<organism evidence="6 7">
    <name type="scientific">Nereida ignava</name>
    <dbReference type="NCBI Taxonomy" id="282199"/>
    <lineage>
        <taxon>Bacteria</taxon>
        <taxon>Pseudomonadati</taxon>
        <taxon>Pseudomonadota</taxon>
        <taxon>Alphaproteobacteria</taxon>
        <taxon>Rhodobacterales</taxon>
        <taxon>Roseobacteraceae</taxon>
        <taxon>Nereida</taxon>
    </lineage>
</organism>
<dbReference type="EMBL" id="CVQV01000012">
    <property type="protein sequence ID" value="CRK76085.1"/>
    <property type="molecule type" value="Genomic_DNA"/>
</dbReference>
<feature type="transmembrane region" description="Helical" evidence="5">
    <location>
        <begin position="96"/>
        <end position="114"/>
    </location>
</feature>
<gene>
    <name evidence="6" type="ORF">NIG5292_02142</name>
</gene>
<dbReference type="OrthoDB" id="7960583at2"/>
<evidence type="ECO:0000256" key="2">
    <source>
        <dbReference type="ARBA" id="ARBA00022692"/>
    </source>
</evidence>
<evidence type="ECO:0000313" key="7">
    <source>
        <dbReference type="Proteomes" id="UP000048949"/>
    </source>
</evidence>
<reference evidence="6 7" key="1">
    <citation type="submission" date="2015-04" db="EMBL/GenBank/DDBJ databases">
        <authorList>
            <person name="Syromyatnikov M.Y."/>
            <person name="Popov V.N."/>
        </authorList>
    </citation>
    <scope>NUCLEOTIDE SEQUENCE [LARGE SCALE GENOMIC DNA]</scope>
    <source>
        <strain evidence="6 7">CECT 5292</strain>
    </source>
</reference>
<feature type="transmembrane region" description="Helical" evidence="5">
    <location>
        <begin position="38"/>
        <end position="60"/>
    </location>
</feature>
<evidence type="ECO:0000256" key="5">
    <source>
        <dbReference type="SAM" id="Phobius"/>
    </source>
</evidence>
<evidence type="ECO:0000256" key="1">
    <source>
        <dbReference type="ARBA" id="ARBA00004141"/>
    </source>
</evidence>
<evidence type="ECO:0000256" key="4">
    <source>
        <dbReference type="ARBA" id="ARBA00023136"/>
    </source>
</evidence>
<accession>A0A0U1NMV6</accession>
<dbReference type="PIRSF" id="PIRSF030066">
    <property type="entry name" value="UCP030066"/>
    <property type="match status" value="1"/>
</dbReference>
<evidence type="ECO:0008006" key="8">
    <source>
        <dbReference type="Google" id="ProtNLM"/>
    </source>
</evidence>
<dbReference type="Proteomes" id="UP000048949">
    <property type="component" value="Unassembled WGS sequence"/>
</dbReference>
<feature type="transmembrane region" description="Helical" evidence="5">
    <location>
        <begin position="72"/>
        <end position="90"/>
    </location>
</feature>
<dbReference type="Pfam" id="PF13564">
    <property type="entry name" value="DoxX_2"/>
    <property type="match status" value="1"/>
</dbReference>
<dbReference type="RefSeq" id="WP_053084893.1">
    <property type="nucleotide sequence ID" value="NZ_CVPC01000012.1"/>
</dbReference>
<keyword evidence="4 5" id="KW-0472">Membrane</keyword>
<name>A0A0U1NMV6_9RHOB</name>
<dbReference type="InterPro" id="IPR032808">
    <property type="entry name" value="DoxX"/>
</dbReference>
<dbReference type="GO" id="GO:0016020">
    <property type="term" value="C:membrane"/>
    <property type="evidence" value="ECO:0007669"/>
    <property type="project" value="UniProtKB-SubCell"/>
</dbReference>
<sequence length="120" mass="12764">MKTYFKYIPLALFTLVIGGSALGKLAQAAPLTDSFAALGYPSYLLTILGVAYLIGLVGLWQTKLQNVKEWAFAGFLIAMTGAFSSHMLAGDPISKAIPSLVLLALLIVSYLLVINKGSRA</sequence>
<keyword evidence="3 5" id="KW-1133">Transmembrane helix</keyword>